<dbReference type="InterPro" id="IPR050189">
    <property type="entry name" value="MFS_Efflux_Transporters"/>
</dbReference>
<evidence type="ECO:0000259" key="7">
    <source>
        <dbReference type="PROSITE" id="PS50850"/>
    </source>
</evidence>
<feature type="transmembrane region" description="Helical" evidence="6">
    <location>
        <begin position="258"/>
        <end position="280"/>
    </location>
</feature>
<dbReference type="CDD" id="cd17324">
    <property type="entry name" value="MFS_NepI_like"/>
    <property type="match status" value="1"/>
</dbReference>
<dbReference type="SUPFAM" id="SSF103473">
    <property type="entry name" value="MFS general substrate transporter"/>
    <property type="match status" value="1"/>
</dbReference>
<name>A0A4R3LJZ5_9BURK</name>
<dbReference type="InterPro" id="IPR020846">
    <property type="entry name" value="MFS_dom"/>
</dbReference>
<comment type="caution">
    <text evidence="8">The sequence shown here is derived from an EMBL/GenBank/DDBJ whole genome shotgun (WGS) entry which is preliminary data.</text>
</comment>
<feature type="transmembrane region" description="Helical" evidence="6">
    <location>
        <begin position="118"/>
        <end position="136"/>
    </location>
</feature>
<evidence type="ECO:0000256" key="4">
    <source>
        <dbReference type="ARBA" id="ARBA00022989"/>
    </source>
</evidence>
<keyword evidence="5 6" id="KW-0472">Membrane</keyword>
<sequence>MQPNDTSIEFIDRAFHAQRRERLLWLLAAITFFIFFQAYMIAPLIPRLAGVFNVTVQTMGLAVPAYLIAYGTATLFYGPLSDRWGRRPIIIACLAAFILLTALTGLSRSSTQLSVLRLITGLGAGGVVPLALTLIGDLFPYQERGRPIGWLFGAMAGGMAGGSALGVMLEPFVSWQGLFFGVAALSIVTFFCLLRYRSLLGSRSSAAKPSFRAIIAGYWTLLGTARGRRTYGYVFVNAVFHSGVFTWLGVYFSRRYGVGEIGIGLALLGYGVPGFLFGPAIGRLADRFGRSLLIPLGLILAGVSAAALTLDIPIAAAPVLVTLLSLGYDLTQPLLAGIVTDLGPQRGQAVGLMAFILFLGFGVGSLIFGAMLPLGIATDLVIFGASAVLAGVLALMQFRAETRR</sequence>
<dbReference type="PROSITE" id="PS50850">
    <property type="entry name" value="MFS"/>
    <property type="match status" value="1"/>
</dbReference>
<keyword evidence="3 6" id="KW-0812">Transmembrane</keyword>
<dbReference type="AlphaFoldDB" id="A0A4R3LJZ5"/>
<feature type="transmembrane region" description="Helical" evidence="6">
    <location>
        <begin position="89"/>
        <end position="106"/>
    </location>
</feature>
<feature type="transmembrane region" description="Helical" evidence="6">
    <location>
        <begin position="316"/>
        <end position="338"/>
    </location>
</feature>
<dbReference type="PANTHER" id="PTHR43124">
    <property type="entry name" value="PURINE EFFLUX PUMP PBUE"/>
    <property type="match status" value="1"/>
</dbReference>
<feature type="transmembrane region" description="Helical" evidence="6">
    <location>
        <begin position="380"/>
        <end position="398"/>
    </location>
</feature>
<accession>A0A4R3LJZ5</accession>
<dbReference type="GO" id="GO:0005886">
    <property type="term" value="C:plasma membrane"/>
    <property type="evidence" value="ECO:0007669"/>
    <property type="project" value="UniProtKB-SubCell"/>
</dbReference>
<feature type="transmembrane region" description="Helical" evidence="6">
    <location>
        <begin position="292"/>
        <end position="310"/>
    </location>
</feature>
<dbReference type="EMBL" id="SMAJ01000031">
    <property type="protein sequence ID" value="TCT00504.1"/>
    <property type="molecule type" value="Genomic_DNA"/>
</dbReference>
<dbReference type="Proteomes" id="UP000295525">
    <property type="component" value="Unassembled WGS sequence"/>
</dbReference>
<keyword evidence="4 6" id="KW-1133">Transmembrane helix</keyword>
<feature type="domain" description="Major facilitator superfamily (MFS) profile" evidence="7">
    <location>
        <begin position="23"/>
        <end position="403"/>
    </location>
</feature>
<evidence type="ECO:0000256" key="3">
    <source>
        <dbReference type="ARBA" id="ARBA00022692"/>
    </source>
</evidence>
<gene>
    <name evidence="8" type="ORF">EDC26_13115</name>
</gene>
<reference evidence="8 9" key="1">
    <citation type="submission" date="2019-03" db="EMBL/GenBank/DDBJ databases">
        <title>Genomic Encyclopedia of Type Strains, Phase IV (KMG-IV): sequencing the most valuable type-strain genomes for metagenomic binning, comparative biology and taxonomic classification.</title>
        <authorList>
            <person name="Goeker M."/>
        </authorList>
    </citation>
    <scope>NUCLEOTIDE SEQUENCE [LARGE SCALE GENOMIC DNA]</scope>
    <source>
        <strain evidence="8 9">DSM 24591</strain>
    </source>
</reference>
<proteinExistence type="predicted"/>
<dbReference type="OrthoDB" id="9814303at2"/>
<dbReference type="PANTHER" id="PTHR43124:SF3">
    <property type="entry name" value="CHLORAMPHENICOL EFFLUX PUMP RV0191"/>
    <property type="match status" value="1"/>
</dbReference>
<evidence type="ECO:0000256" key="5">
    <source>
        <dbReference type="ARBA" id="ARBA00023136"/>
    </source>
</evidence>
<organism evidence="8 9">
    <name type="scientific">Paralcaligenes ureilyticus</name>
    <dbReference type="NCBI Taxonomy" id="627131"/>
    <lineage>
        <taxon>Bacteria</taxon>
        <taxon>Pseudomonadati</taxon>
        <taxon>Pseudomonadota</taxon>
        <taxon>Betaproteobacteria</taxon>
        <taxon>Burkholderiales</taxon>
        <taxon>Alcaligenaceae</taxon>
        <taxon>Paralcaligenes</taxon>
    </lineage>
</organism>
<feature type="transmembrane region" description="Helical" evidence="6">
    <location>
        <begin position="148"/>
        <end position="169"/>
    </location>
</feature>
<dbReference type="InterPro" id="IPR036259">
    <property type="entry name" value="MFS_trans_sf"/>
</dbReference>
<dbReference type="GO" id="GO:0022857">
    <property type="term" value="F:transmembrane transporter activity"/>
    <property type="evidence" value="ECO:0007669"/>
    <property type="project" value="InterPro"/>
</dbReference>
<evidence type="ECO:0000256" key="6">
    <source>
        <dbReference type="SAM" id="Phobius"/>
    </source>
</evidence>
<evidence type="ECO:0000256" key="1">
    <source>
        <dbReference type="ARBA" id="ARBA00004651"/>
    </source>
</evidence>
<keyword evidence="9" id="KW-1185">Reference proteome</keyword>
<feature type="transmembrane region" description="Helical" evidence="6">
    <location>
        <begin position="231"/>
        <end position="252"/>
    </location>
</feature>
<comment type="subcellular location">
    <subcellularLocation>
        <location evidence="1">Cell membrane</location>
        <topology evidence="1">Multi-pass membrane protein</topology>
    </subcellularLocation>
</comment>
<protein>
    <submittedName>
        <fullName evidence="8">Putative MFS family arabinose efflux permease</fullName>
    </submittedName>
</protein>
<dbReference type="Pfam" id="PF07690">
    <property type="entry name" value="MFS_1"/>
    <property type="match status" value="1"/>
</dbReference>
<evidence type="ECO:0000313" key="8">
    <source>
        <dbReference type="EMBL" id="TCT00504.1"/>
    </source>
</evidence>
<feature type="transmembrane region" description="Helical" evidence="6">
    <location>
        <begin position="175"/>
        <end position="194"/>
    </location>
</feature>
<dbReference type="RefSeq" id="WP_132586451.1">
    <property type="nucleotide sequence ID" value="NZ_SMAJ01000031.1"/>
</dbReference>
<feature type="transmembrane region" description="Helical" evidence="6">
    <location>
        <begin position="54"/>
        <end position="77"/>
    </location>
</feature>
<keyword evidence="2" id="KW-1003">Cell membrane</keyword>
<dbReference type="InterPro" id="IPR011701">
    <property type="entry name" value="MFS"/>
</dbReference>
<dbReference type="Gene3D" id="1.20.1250.20">
    <property type="entry name" value="MFS general substrate transporter like domains"/>
    <property type="match status" value="1"/>
</dbReference>
<evidence type="ECO:0000256" key="2">
    <source>
        <dbReference type="ARBA" id="ARBA00022475"/>
    </source>
</evidence>
<evidence type="ECO:0000313" key="9">
    <source>
        <dbReference type="Proteomes" id="UP000295525"/>
    </source>
</evidence>
<feature type="transmembrane region" description="Helical" evidence="6">
    <location>
        <begin position="23"/>
        <end position="42"/>
    </location>
</feature>
<feature type="transmembrane region" description="Helical" evidence="6">
    <location>
        <begin position="350"/>
        <end position="374"/>
    </location>
</feature>